<dbReference type="Gene3D" id="3.30.1330.60">
    <property type="entry name" value="OmpA-like domain"/>
    <property type="match status" value="1"/>
</dbReference>
<evidence type="ECO:0000256" key="3">
    <source>
        <dbReference type="ARBA" id="ARBA00023237"/>
    </source>
</evidence>
<evidence type="ECO:0000256" key="4">
    <source>
        <dbReference type="PROSITE-ProRule" id="PRU00473"/>
    </source>
</evidence>
<dbReference type="Pfam" id="PF00691">
    <property type="entry name" value="OmpA"/>
    <property type="match status" value="1"/>
</dbReference>
<comment type="subcellular location">
    <subcellularLocation>
        <location evidence="1">Cell outer membrane</location>
    </subcellularLocation>
</comment>
<evidence type="ECO:0000259" key="6">
    <source>
        <dbReference type="PROSITE" id="PS51123"/>
    </source>
</evidence>
<protein>
    <submittedName>
        <fullName evidence="7">OmpA family protein</fullName>
    </submittedName>
</protein>
<keyword evidence="2 4" id="KW-0472">Membrane</keyword>
<reference evidence="7 8" key="1">
    <citation type="journal article" date="2021" name="Arch. Microbiol.">
        <title>Thalassobius aquimarinus sp. nov., isolated from the Sea of Japan seashore.</title>
        <authorList>
            <person name="Kurilenko V.V."/>
            <person name="Romanenko L.A."/>
            <person name="Chernysheva N.Y."/>
            <person name="Velansky P.V."/>
            <person name="Tekutyeva L.A."/>
            <person name="Isaeva M.P."/>
            <person name="Mikhailov V.V."/>
        </authorList>
    </citation>
    <scope>NUCLEOTIDE SEQUENCE [LARGE SCALE GENOMIC DNA]</scope>
    <source>
        <strain evidence="7 8">KMM 8518</strain>
    </source>
</reference>
<dbReference type="Proteomes" id="UP001195941">
    <property type="component" value="Unassembled WGS sequence"/>
</dbReference>
<keyword evidence="3" id="KW-0998">Cell outer membrane</keyword>
<evidence type="ECO:0000313" key="8">
    <source>
        <dbReference type="Proteomes" id="UP001195941"/>
    </source>
</evidence>
<dbReference type="InterPro" id="IPR006665">
    <property type="entry name" value="OmpA-like"/>
</dbReference>
<evidence type="ECO:0000313" key="7">
    <source>
        <dbReference type="EMBL" id="MBR9652599.1"/>
    </source>
</evidence>
<dbReference type="InterPro" id="IPR050330">
    <property type="entry name" value="Bact_OuterMem_StrucFunc"/>
</dbReference>
<dbReference type="RefSeq" id="WP_212702215.1">
    <property type="nucleotide sequence ID" value="NZ_JADMKU010000016.1"/>
</dbReference>
<gene>
    <name evidence="7" type="ORF">IT775_15880</name>
</gene>
<dbReference type="CDD" id="cd07185">
    <property type="entry name" value="OmpA_C-like"/>
    <property type="match status" value="1"/>
</dbReference>
<feature type="region of interest" description="Disordered" evidence="5">
    <location>
        <begin position="21"/>
        <end position="47"/>
    </location>
</feature>
<evidence type="ECO:0000256" key="1">
    <source>
        <dbReference type="ARBA" id="ARBA00004442"/>
    </source>
</evidence>
<dbReference type="PROSITE" id="PS51123">
    <property type="entry name" value="OMPA_2"/>
    <property type="match status" value="1"/>
</dbReference>
<dbReference type="PANTHER" id="PTHR30329">
    <property type="entry name" value="STATOR ELEMENT OF FLAGELLAR MOTOR COMPLEX"/>
    <property type="match status" value="1"/>
</dbReference>
<proteinExistence type="predicted"/>
<evidence type="ECO:0000256" key="5">
    <source>
        <dbReference type="SAM" id="MobiDB-lite"/>
    </source>
</evidence>
<evidence type="ECO:0000256" key="2">
    <source>
        <dbReference type="ARBA" id="ARBA00023136"/>
    </source>
</evidence>
<feature type="domain" description="OmpA-like" evidence="6">
    <location>
        <begin position="70"/>
        <end position="187"/>
    </location>
</feature>
<dbReference type="InterPro" id="IPR006664">
    <property type="entry name" value="OMP_bac"/>
</dbReference>
<sequence>MIAAKILLSLGTVLATTQTGCSLPETRHPASSLPEDRTQLPPRPTGNLNDLETELRRKLAANGVEISRKNGRLTITMPADILFTSGQAVLDTGRQQQLDLLAQELLRGPFATIQITGHTDDSGTAEANQALSQHRAEAVAEAFLAQGWQRGLLHVMGRGASEPVASNETEEGRSRNRRVEIVVLPNF</sequence>
<accession>A0ABS5HUG4</accession>
<dbReference type="InterPro" id="IPR036737">
    <property type="entry name" value="OmpA-like_sf"/>
</dbReference>
<dbReference type="PRINTS" id="PR01021">
    <property type="entry name" value="OMPADOMAIN"/>
</dbReference>
<dbReference type="SUPFAM" id="SSF103088">
    <property type="entry name" value="OmpA-like"/>
    <property type="match status" value="1"/>
</dbReference>
<dbReference type="PANTHER" id="PTHR30329:SF21">
    <property type="entry name" value="LIPOPROTEIN YIAD-RELATED"/>
    <property type="match status" value="1"/>
</dbReference>
<name>A0ABS5HUG4_9RHOB</name>
<organism evidence="7 8">
    <name type="scientific">Thalassovita aquimarina</name>
    <dbReference type="NCBI Taxonomy" id="2785917"/>
    <lineage>
        <taxon>Bacteria</taxon>
        <taxon>Pseudomonadati</taxon>
        <taxon>Pseudomonadota</taxon>
        <taxon>Alphaproteobacteria</taxon>
        <taxon>Rhodobacterales</taxon>
        <taxon>Roseobacteraceae</taxon>
        <taxon>Thalassovita</taxon>
    </lineage>
</organism>
<keyword evidence="8" id="KW-1185">Reference proteome</keyword>
<dbReference type="EMBL" id="JADMKU010000016">
    <property type="protein sequence ID" value="MBR9652599.1"/>
    <property type="molecule type" value="Genomic_DNA"/>
</dbReference>
<comment type="caution">
    <text evidence="7">The sequence shown here is derived from an EMBL/GenBank/DDBJ whole genome shotgun (WGS) entry which is preliminary data.</text>
</comment>